<dbReference type="InterPro" id="IPR003646">
    <property type="entry name" value="SH3-like_bac-type"/>
</dbReference>
<organism evidence="7 8">
    <name type="scientific">Alkaliphilus flagellatus</name>
    <dbReference type="NCBI Taxonomy" id="2841507"/>
    <lineage>
        <taxon>Bacteria</taxon>
        <taxon>Bacillati</taxon>
        <taxon>Bacillota</taxon>
        <taxon>Clostridia</taxon>
        <taxon>Peptostreptococcales</taxon>
        <taxon>Natronincolaceae</taxon>
        <taxon>Alkaliphilus</taxon>
    </lineage>
</organism>
<comment type="caution">
    <text evidence="7">The sequence shown here is derived from an EMBL/GenBank/DDBJ whole genome shotgun (WGS) entry which is preliminary data.</text>
</comment>
<dbReference type="PROSITE" id="PS51935">
    <property type="entry name" value="NLPC_P60"/>
    <property type="match status" value="1"/>
</dbReference>
<feature type="domain" description="SH3b" evidence="5">
    <location>
        <begin position="99"/>
        <end position="162"/>
    </location>
</feature>
<gene>
    <name evidence="7" type="ORF">KQI88_14805</name>
</gene>
<feature type="signal peptide" evidence="4">
    <location>
        <begin position="1"/>
        <end position="25"/>
    </location>
</feature>
<dbReference type="Proteomes" id="UP000779508">
    <property type="component" value="Unassembled WGS sequence"/>
</dbReference>
<keyword evidence="8" id="KW-1185">Reference proteome</keyword>
<name>A0ABS6G5P3_9FIRM</name>
<evidence type="ECO:0000259" key="6">
    <source>
        <dbReference type="PROSITE" id="PS51935"/>
    </source>
</evidence>
<dbReference type="PANTHER" id="PTHR47053">
    <property type="entry name" value="MUREIN DD-ENDOPEPTIDASE MEPH-RELATED"/>
    <property type="match status" value="1"/>
</dbReference>
<feature type="chain" id="PRO_5047291250" evidence="4">
    <location>
        <begin position="26"/>
        <end position="373"/>
    </location>
</feature>
<dbReference type="InterPro" id="IPR051202">
    <property type="entry name" value="Peptidase_C40"/>
</dbReference>
<dbReference type="EMBL" id="JAHLQK010000006">
    <property type="protein sequence ID" value="MBU5677688.1"/>
    <property type="molecule type" value="Genomic_DNA"/>
</dbReference>
<evidence type="ECO:0000256" key="4">
    <source>
        <dbReference type="SAM" id="SignalP"/>
    </source>
</evidence>
<dbReference type="InterPro" id="IPR000064">
    <property type="entry name" value="NLP_P60_dom"/>
</dbReference>
<dbReference type="RefSeq" id="WP_216418628.1">
    <property type="nucleotide sequence ID" value="NZ_JAHLQK010000006.1"/>
</dbReference>
<evidence type="ECO:0000313" key="7">
    <source>
        <dbReference type="EMBL" id="MBU5677688.1"/>
    </source>
</evidence>
<evidence type="ECO:0000313" key="8">
    <source>
        <dbReference type="Proteomes" id="UP000779508"/>
    </source>
</evidence>
<dbReference type="PANTHER" id="PTHR47053:SF1">
    <property type="entry name" value="MUREIN DD-ENDOPEPTIDASE MEPH-RELATED"/>
    <property type="match status" value="1"/>
</dbReference>
<dbReference type="PROSITE" id="PS51781">
    <property type="entry name" value="SH3B"/>
    <property type="match status" value="1"/>
</dbReference>
<proteinExistence type="predicted"/>
<evidence type="ECO:0000256" key="1">
    <source>
        <dbReference type="ARBA" id="ARBA00022670"/>
    </source>
</evidence>
<evidence type="ECO:0000259" key="5">
    <source>
        <dbReference type="PROSITE" id="PS51781"/>
    </source>
</evidence>
<evidence type="ECO:0000256" key="3">
    <source>
        <dbReference type="ARBA" id="ARBA00022807"/>
    </source>
</evidence>
<reference evidence="7 8" key="1">
    <citation type="submission" date="2021-06" db="EMBL/GenBank/DDBJ databases">
        <authorList>
            <person name="Sun Q."/>
            <person name="Li D."/>
        </authorList>
    </citation>
    <scope>NUCLEOTIDE SEQUENCE [LARGE SCALE GENOMIC DNA]</scope>
    <source>
        <strain evidence="7 8">MSJ-5</strain>
    </source>
</reference>
<dbReference type="Pfam" id="PF00877">
    <property type="entry name" value="NLPC_P60"/>
    <property type="match status" value="1"/>
</dbReference>
<feature type="domain" description="NlpC/P60" evidence="6">
    <location>
        <begin position="240"/>
        <end position="373"/>
    </location>
</feature>
<keyword evidence="4" id="KW-0732">Signal</keyword>
<keyword evidence="1" id="KW-0645">Protease</keyword>
<accession>A0ABS6G5P3</accession>
<protein>
    <submittedName>
        <fullName evidence="7">SH3 domain-containing protein</fullName>
    </submittedName>
</protein>
<sequence>MKNKNKYIMCMALASALLSTTVVSGLDYKATIIAPEAIVRQEKVFDSKELDKLNIGTQITVKEVLDNWYRVELSDGKSEGWISSEEATINDKSYTASSLKKGEVTASVLNVRIGPSTNNSIINKIYNGNIVTIINTSNGWYEVVLDNNMKGWVHSDYIKLTYNLPSGKINTNAVVLKEQANNISADVISLKKEEVVYIKGYSDNWYNVITSSAKEGWIESKYVTVLLTEKTNVNRSGSSREVFDNIESITEKYLGKKYVYGAGGPDSFDCSGFSSYILKTYYSEYLNAKGITQLPRTASGQATIGTTVSRADLQKGDLVFLDTSGKIGDNITHVGIYIGNGQIIHASTSKRQIVKDSLSDRYYSSRFMKAVRL</sequence>
<dbReference type="Pfam" id="PF08239">
    <property type="entry name" value="SH3_3"/>
    <property type="match status" value="2"/>
</dbReference>
<keyword evidence="2" id="KW-0378">Hydrolase</keyword>
<keyword evidence="3" id="KW-0788">Thiol protease</keyword>
<evidence type="ECO:0000256" key="2">
    <source>
        <dbReference type="ARBA" id="ARBA00022801"/>
    </source>
</evidence>
<dbReference type="SMART" id="SM00287">
    <property type="entry name" value="SH3b"/>
    <property type="match status" value="3"/>
</dbReference>